<dbReference type="EMBL" id="JADYXP020000013">
    <property type="protein sequence ID" value="KAL0111945.1"/>
    <property type="molecule type" value="Genomic_DNA"/>
</dbReference>
<evidence type="ECO:0000313" key="2">
    <source>
        <dbReference type="EMBL" id="KAL0111945.1"/>
    </source>
</evidence>
<protein>
    <submittedName>
        <fullName evidence="2">Uncharacterized protein</fullName>
    </submittedName>
</protein>
<feature type="compositionally biased region" description="Basic and acidic residues" evidence="1">
    <location>
        <begin position="45"/>
        <end position="61"/>
    </location>
</feature>
<proteinExistence type="predicted"/>
<dbReference type="Proteomes" id="UP001430953">
    <property type="component" value="Unassembled WGS sequence"/>
</dbReference>
<accession>A0AAW2FCQ1</accession>
<reference evidence="2 3" key="1">
    <citation type="submission" date="2023-03" db="EMBL/GenBank/DDBJ databases">
        <title>High recombination rates correlate with genetic variation in Cardiocondyla obscurior ants.</title>
        <authorList>
            <person name="Errbii M."/>
        </authorList>
    </citation>
    <scope>NUCLEOTIDE SEQUENCE [LARGE SCALE GENOMIC DNA]</scope>
    <source>
        <strain evidence="2">Alpha-2009</strain>
        <tissue evidence="2">Whole body</tissue>
    </source>
</reference>
<feature type="compositionally biased region" description="Basic and acidic residues" evidence="1">
    <location>
        <begin position="70"/>
        <end position="101"/>
    </location>
</feature>
<feature type="region of interest" description="Disordered" evidence="1">
    <location>
        <begin position="21"/>
        <end position="109"/>
    </location>
</feature>
<name>A0AAW2FCQ1_9HYME</name>
<gene>
    <name evidence="2" type="ORF">PUN28_013277</name>
</gene>
<evidence type="ECO:0000256" key="1">
    <source>
        <dbReference type="SAM" id="MobiDB-lite"/>
    </source>
</evidence>
<comment type="caution">
    <text evidence="2">The sequence shown here is derived from an EMBL/GenBank/DDBJ whole genome shotgun (WGS) entry which is preliminary data.</text>
</comment>
<sequence>MPTGESEVFELCECSRGPLDRRASSVKWQSGMKGPTGDCTGGEKGGARAEGGDCRRKDGRAMRKGSLGSEGEKGERAAGKVEEKDGDARGRSNDALSHAESDQCEDESERKLVTLTGGLRGGGGLGKASGINGATPEIDAAVATAVNESVVTADD</sequence>
<evidence type="ECO:0000313" key="3">
    <source>
        <dbReference type="Proteomes" id="UP001430953"/>
    </source>
</evidence>
<dbReference type="AlphaFoldDB" id="A0AAW2FCQ1"/>
<keyword evidence="3" id="KW-1185">Reference proteome</keyword>
<organism evidence="2 3">
    <name type="scientific">Cardiocondyla obscurior</name>
    <dbReference type="NCBI Taxonomy" id="286306"/>
    <lineage>
        <taxon>Eukaryota</taxon>
        <taxon>Metazoa</taxon>
        <taxon>Ecdysozoa</taxon>
        <taxon>Arthropoda</taxon>
        <taxon>Hexapoda</taxon>
        <taxon>Insecta</taxon>
        <taxon>Pterygota</taxon>
        <taxon>Neoptera</taxon>
        <taxon>Endopterygota</taxon>
        <taxon>Hymenoptera</taxon>
        <taxon>Apocrita</taxon>
        <taxon>Aculeata</taxon>
        <taxon>Formicoidea</taxon>
        <taxon>Formicidae</taxon>
        <taxon>Myrmicinae</taxon>
        <taxon>Cardiocondyla</taxon>
    </lineage>
</organism>